<keyword evidence="5" id="KW-0539">Nucleus</keyword>
<dbReference type="FunFam" id="2.20.25.80:FF:000007">
    <property type="entry name" value="WRKY transcription factor 22"/>
    <property type="match status" value="1"/>
</dbReference>
<dbReference type="GO" id="GO:0000976">
    <property type="term" value="F:transcription cis-regulatory region binding"/>
    <property type="evidence" value="ECO:0007669"/>
    <property type="project" value="TreeGrafter"/>
</dbReference>
<dbReference type="Gramene" id="OIT34050">
    <property type="protein sequence ID" value="OIT34050"/>
    <property type="gene ID" value="A4A49_24034"/>
</dbReference>
<dbReference type="STRING" id="49451.A0A314KXL5"/>
<evidence type="ECO:0000256" key="7">
    <source>
        <dbReference type="SAM" id="MobiDB-lite"/>
    </source>
</evidence>
<gene>
    <name evidence="9" type="primary">WRKY22_2</name>
    <name evidence="9" type="ORF">A4A49_24034</name>
</gene>
<dbReference type="PANTHER" id="PTHR32096">
    <property type="entry name" value="WRKY TRANSCRIPTION FACTOR 30-RELATED-RELATED"/>
    <property type="match status" value="1"/>
</dbReference>
<keyword evidence="2" id="KW-0805">Transcription regulation</keyword>
<dbReference type="GO" id="GO:0003700">
    <property type="term" value="F:DNA-binding transcription factor activity"/>
    <property type="evidence" value="ECO:0007669"/>
    <property type="project" value="InterPro"/>
</dbReference>
<feature type="domain" description="WRKY" evidence="8">
    <location>
        <begin position="145"/>
        <end position="211"/>
    </location>
</feature>
<proteinExistence type="inferred from homology"/>
<comment type="caution">
    <text evidence="9">The sequence shown here is derived from an EMBL/GenBank/DDBJ whole genome shotgun (WGS) entry which is preliminary data.</text>
</comment>
<dbReference type="PROSITE" id="PS50811">
    <property type="entry name" value="WRKY"/>
    <property type="match status" value="1"/>
</dbReference>
<dbReference type="OrthoDB" id="662136at2759"/>
<feature type="region of interest" description="Disordered" evidence="7">
    <location>
        <begin position="222"/>
        <end position="281"/>
    </location>
</feature>
<dbReference type="InterPro" id="IPR044810">
    <property type="entry name" value="WRKY_plant"/>
</dbReference>
<feature type="compositionally biased region" description="Polar residues" evidence="7">
    <location>
        <begin position="225"/>
        <end position="245"/>
    </location>
</feature>
<reference evidence="9" key="1">
    <citation type="submission" date="2016-11" db="EMBL/GenBank/DDBJ databases">
        <title>The genome of Nicotiana attenuata.</title>
        <authorList>
            <person name="Xu S."/>
            <person name="Brockmoeller T."/>
            <person name="Gaquerel E."/>
            <person name="Navarro A."/>
            <person name="Kuhl H."/>
            <person name="Gase K."/>
            <person name="Ling Z."/>
            <person name="Zhou W."/>
            <person name="Kreitzer C."/>
            <person name="Stanke M."/>
            <person name="Tang H."/>
            <person name="Lyons E."/>
            <person name="Pandey P."/>
            <person name="Pandey S.P."/>
            <person name="Timmermann B."/>
            <person name="Baldwin I.T."/>
        </authorList>
    </citation>
    <scope>NUCLEOTIDE SEQUENCE [LARGE SCALE GENOMIC DNA]</scope>
    <source>
        <strain evidence="9">UT</strain>
    </source>
</reference>
<accession>A0A314KXL5</accession>
<dbReference type="AlphaFoldDB" id="A0A314KXL5"/>
<evidence type="ECO:0000259" key="8">
    <source>
        <dbReference type="PROSITE" id="PS50811"/>
    </source>
</evidence>
<organism evidence="9 10">
    <name type="scientific">Nicotiana attenuata</name>
    <name type="common">Coyote tobacco</name>
    <dbReference type="NCBI Taxonomy" id="49451"/>
    <lineage>
        <taxon>Eukaryota</taxon>
        <taxon>Viridiplantae</taxon>
        <taxon>Streptophyta</taxon>
        <taxon>Embryophyta</taxon>
        <taxon>Tracheophyta</taxon>
        <taxon>Spermatophyta</taxon>
        <taxon>Magnoliopsida</taxon>
        <taxon>eudicotyledons</taxon>
        <taxon>Gunneridae</taxon>
        <taxon>Pentapetalae</taxon>
        <taxon>asterids</taxon>
        <taxon>lamiids</taxon>
        <taxon>Solanales</taxon>
        <taxon>Solanaceae</taxon>
        <taxon>Nicotianoideae</taxon>
        <taxon>Nicotianeae</taxon>
        <taxon>Nicotiana</taxon>
    </lineage>
</organism>
<comment type="subcellular location">
    <subcellularLocation>
        <location evidence="1">Nucleus</location>
    </subcellularLocation>
</comment>
<dbReference type="KEGG" id="nau:109205203"/>
<dbReference type="InterPro" id="IPR003657">
    <property type="entry name" value="WRKY_dom"/>
</dbReference>
<evidence type="ECO:0000313" key="9">
    <source>
        <dbReference type="EMBL" id="OIT34050.1"/>
    </source>
</evidence>
<dbReference type="SMART" id="SM00774">
    <property type="entry name" value="WRKY"/>
    <property type="match status" value="1"/>
</dbReference>
<evidence type="ECO:0000313" key="10">
    <source>
        <dbReference type="Proteomes" id="UP000187609"/>
    </source>
</evidence>
<evidence type="ECO:0000256" key="4">
    <source>
        <dbReference type="ARBA" id="ARBA00023163"/>
    </source>
</evidence>
<name>A0A314KXL5_NICAT</name>
<comment type="similarity">
    <text evidence="6">Belongs to the WRKY group II-e family.</text>
</comment>
<evidence type="ECO:0000256" key="3">
    <source>
        <dbReference type="ARBA" id="ARBA00023125"/>
    </source>
</evidence>
<protein>
    <submittedName>
        <fullName evidence="9">Wrky transcription factor 22</fullName>
    </submittedName>
</protein>
<dbReference type="SUPFAM" id="SSF118290">
    <property type="entry name" value="WRKY DNA-binding domain"/>
    <property type="match status" value="1"/>
</dbReference>
<dbReference type="Pfam" id="PF03106">
    <property type="entry name" value="WRKY"/>
    <property type="match status" value="1"/>
</dbReference>
<dbReference type="Gene3D" id="2.20.25.80">
    <property type="entry name" value="WRKY domain"/>
    <property type="match status" value="1"/>
</dbReference>
<evidence type="ECO:0000256" key="1">
    <source>
        <dbReference type="ARBA" id="ARBA00004123"/>
    </source>
</evidence>
<evidence type="ECO:0000256" key="5">
    <source>
        <dbReference type="ARBA" id="ARBA00023242"/>
    </source>
</evidence>
<keyword evidence="4" id="KW-0804">Transcription</keyword>
<keyword evidence="10" id="KW-1185">Reference proteome</keyword>
<keyword evidence="3" id="KW-0238">DNA-binding</keyword>
<sequence length="281" mass="31299">MEADWDLHAVVRGCTATAATNTTTSSSSSSSSTITTISNSTNVHQVDNFICFQDSFEPKFDTTNAVQELHSLYKPFVNGGLQDLSTHQTLKHQQNLHNHQLITGLIQPKHFTTSKTSTSRRTSYPQMSPRIQKRKNKLKKVCQLPAEALSLDKWAWRKYGQKPIKGSPYPRGYYKCSSSKGCLARKQVDRNRSDPNMFNITYTSEHDHPMPTHRSSLAGIARQKPVNSKASSTGETNKPSTSSPACLSPVPENQECSKEDKEDSFDAVSDGGNWQIRPKPP</sequence>
<dbReference type="InterPro" id="IPR036576">
    <property type="entry name" value="WRKY_dom_sf"/>
</dbReference>
<dbReference type="PANTHER" id="PTHR32096:SF124">
    <property type="entry name" value="WRKY TRANSCRIPTION FACTOR 22-LIKE"/>
    <property type="match status" value="1"/>
</dbReference>
<evidence type="ECO:0000256" key="6">
    <source>
        <dbReference type="ARBA" id="ARBA00060761"/>
    </source>
</evidence>
<dbReference type="GeneID" id="109205203"/>
<dbReference type="SMR" id="A0A314KXL5"/>
<evidence type="ECO:0000256" key="2">
    <source>
        <dbReference type="ARBA" id="ARBA00023015"/>
    </source>
</evidence>
<dbReference type="GO" id="GO:0005634">
    <property type="term" value="C:nucleus"/>
    <property type="evidence" value="ECO:0007669"/>
    <property type="project" value="UniProtKB-SubCell"/>
</dbReference>
<dbReference type="EMBL" id="MJEQ01000779">
    <property type="protein sequence ID" value="OIT34050.1"/>
    <property type="molecule type" value="Genomic_DNA"/>
</dbReference>
<dbReference type="Proteomes" id="UP000187609">
    <property type="component" value="Unassembled WGS sequence"/>
</dbReference>